<evidence type="ECO:0000256" key="2">
    <source>
        <dbReference type="ARBA" id="ARBA00004496"/>
    </source>
</evidence>
<keyword evidence="7" id="KW-0820">tRNA-binding</keyword>
<protein>
    <recommendedName>
        <fullName evidence="5">Methionine--tRNA ligase</fullName>
        <ecNumber evidence="4">6.1.1.10</ecNumber>
    </recommendedName>
    <alternativeName>
        <fullName evidence="14">Methionyl-tRNA synthetase</fullName>
    </alternativeName>
</protein>
<dbReference type="NCBIfam" id="TIGR00399">
    <property type="entry name" value="metG_C_term"/>
    <property type="match status" value="1"/>
</dbReference>
<dbReference type="InterPro" id="IPR004495">
    <property type="entry name" value="Met-tRNA-synth_bsu_C"/>
</dbReference>
<comment type="catalytic activity">
    <reaction evidence="15">
        <text>tRNA(Met) + L-methionine + ATP = L-methionyl-tRNA(Met) + AMP + diphosphate</text>
        <dbReference type="Rhea" id="RHEA:13481"/>
        <dbReference type="Rhea" id="RHEA-COMP:9667"/>
        <dbReference type="Rhea" id="RHEA-COMP:9698"/>
        <dbReference type="ChEBI" id="CHEBI:30616"/>
        <dbReference type="ChEBI" id="CHEBI:33019"/>
        <dbReference type="ChEBI" id="CHEBI:57844"/>
        <dbReference type="ChEBI" id="CHEBI:78442"/>
        <dbReference type="ChEBI" id="CHEBI:78530"/>
        <dbReference type="ChEBI" id="CHEBI:456215"/>
        <dbReference type="EC" id="6.1.1.10"/>
    </reaction>
</comment>
<evidence type="ECO:0000313" key="17">
    <source>
        <dbReference type="EMBL" id="EZQ04840.1"/>
    </source>
</evidence>
<dbReference type="GO" id="GO:0006431">
    <property type="term" value="P:methionyl-tRNA aminoacylation"/>
    <property type="evidence" value="ECO:0007669"/>
    <property type="project" value="InterPro"/>
</dbReference>
<dbReference type="PANTHER" id="PTHR11586:SF37">
    <property type="entry name" value="TRNA-BINDING DOMAIN-CONTAINING PROTEIN"/>
    <property type="match status" value="1"/>
</dbReference>
<dbReference type="Proteomes" id="UP000024332">
    <property type="component" value="Unassembled WGS sequence"/>
</dbReference>
<evidence type="ECO:0000256" key="9">
    <source>
        <dbReference type="ARBA" id="ARBA00022741"/>
    </source>
</evidence>
<dbReference type="Gene3D" id="2.40.50.140">
    <property type="entry name" value="Nucleic acid-binding proteins"/>
    <property type="match status" value="1"/>
</dbReference>
<dbReference type="InterPro" id="IPR051270">
    <property type="entry name" value="Tyrosine-tRNA_ligase_regulator"/>
</dbReference>
<dbReference type="SUPFAM" id="SSF50249">
    <property type="entry name" value="Nucleic acid-binding proteins"/>
    <property type="match status" value="1"/>
</dbReference>
<evidence type="ECO:0000256" key="14">
    <source>
        <dbReference type="ARBA" id="ARBA00030904"/>
    </source>
</evidence>
<dbReference type="OrthoDB" id="30609at2157"/>
<evidence type="ECO:0000256" key="3">
    <source>
        <dbReference type="ARBA" id="ARBA00011738"/>
    </source>
</evidence>
<dbReference type="GO" id="GO:0004825">
    <property type="term" value="F:methionine-tRNA ligase activity"/>
    <property type="evidence" value="ECO:0007669"/>
    <property type="project" value="UniProtKB-EC"/>
</dbReference>
<dbReference type="PROSITE" id="PS50886">
    <property type="entry name" value="TRBD"/>
    <property type="match status" value="1"/>
</dbReference>
<evidence type="ECO:0000256" key="7">
    <source>
        <dbReference type="ARBA" id="ARBA00022555"/>
    </source>
</evidence>
<dbReference type="GO" id="GO:0005737">
    <property type="term" value="C:cytoplasm"/>
    <property type="evidence" value="ECO:0007669"/>
    <property type="project" value="UniProtKB-SubCell"/>
</dbReference>
<comment type="caution">
    <text evidence="17">The sequence shown here is derived from an EMBL/GenBank/DDBJ whole genome shotgun (WGS) entry which is preliminary data.</text>
</comment>
<evidence type="ECO:0000256" key="1">
    <source>
        <dbReference type="ARBA" id="ARBA00003314"/>
    </source>
</evidence>
<accession>A0A031LN61</accession>
<comment type="subcellular location">
    <subcellularLocation>
        <location evidence="2">Cytoplasm</location>
    </subcellularLocation>
</comment>
<dbReference type="AlphaFoldDB" id="A0A031LN61"/>
<feature type="domain" description="TRNA-binding" evidence="16">
    <location>
        <begin position="7"/>
        <end position="112"/>
    </location>
</feature>
<dbReference type="CDD" id="cd02800">
    <property type="entry name" value="tRNA_bind_EcMetRS_like"/>
    <property type="match status" value="1"/>
</dbReference>
<dbReference type="EC" id="6.1.1.10" evidence="4"/>
<keyword evidence="6" id="KW-0963">Cytoplasm</keyword>
<dbReference type="Pfam" id="PF01588">
    <property type="entry name" value="tRNA_bind"/>
    <property type="match status" value="1"/>
</dbReference>
<dbReference type="RefSeq" id="WP_048099763.1">
    <property type="nucleotide sequence ID" value="NZ_JFZT01000044.1"/>
</dbReference>
<name>A0A031LN61_9CREN</name>
<keyword evidence="18" id="KW-1185">Reference proteome</keyword>
<dbReference type="GO" id="GO:0005524">
    <property type="term" value="F:ATP binding"/>
    <property type="evidence" value="ECO:0007669"/>
    <property type="project" value="UniProtKB-KW"/>
</dbReference>
<proteinExistence type="predicted"/>
<evidence type="ECO:0000256" key="10">
    <source>
        <dbReference type="ARBA" id="ARBA00022840"/>
    </source>
</evidence>
<dbReference type="InterPro" id="IPR002547">
    <property type="entry name" value="tRNA-bd_dom"/>
</dbReference>
<evidence type="ECO:0000256" key="12">
    <source>
        <dbReference type="ARBA" id="ARBA00022917"/>
    </source>
</evidence>
<dbReference type="FunFam" id="2.40.50.140:FF:000042">
    <property type="entry name" value="Methionine--tRNA ligase"/>
    <property type="match status" value="1"/>
</dbReference>
<comment type="function">
    <text evidence="1">Is required not only for elongation of protein synthesis but also for the initiation of all mRNA translation through initiator tRNA(fMet) aminoacylation.</text>
</comment>
<evidence type="ECO:0000256" key="13">
    <source>
        <dbReference type="ARBA" id="ARBA00023146"/>
    </source>
</evidence>
<evidence type="ECO:0000256" key="15">
    <source>
        <dbReference type="ARBA" id="ARBA00047364"/>
    </source>
</evidence>
<evidence type="ECO:0000256" key="8">
    <source>
        <dbReference type="ARBA" id="ARBA00022598"/>
    </source>
</evidence>
<keyword evidence="12" id="KW-0648">Protein biosynthesis</keyword>
<reference evidence="17 18" key="1">
    <citation type="submission" date="2014-03" db="EMBL/GenBank/DDBJ databases">
        <title>Draft genome sequence of the novel thermoacidophilic archaea Acidianus copahuensis ALE1 strain, isolated from Copahue volcanic area in Neuquen Argentina.</title>
        <authorList>
            <person name="Urbieta M.S."/>
            <person name="Rascovan N."/>
            <person name="Castro C."/>
            <person name="Revale S."/>
            <person name="Giaveno M.A."/>
            <person name="Vazquez M.P."/>
            <person name="Donati E.R."/>
        </authorList>
    </citation>
    <scope>NUCLEOTIDE SEQUENCE [LARGE SCALE GENOMIC DNA]</scope>
    <source>
        <strain evidence="17 18">ALE1</strain>
    </source>
</reference>
<dbReference type="InterPro" id="IPR012340">
    <property type="entry name" value="NA-bd_OB-fold"/>
</dbReference>
<evidence type="ECO:0000256" key="11">
    <source>
        <dbReference type="ARBA" id="ARBA00022884"/>
    </source>
</evidence>
<dbReference type="EMBL" id="JFZT01000044">
    <property type="protein sequence ID" value="EZQ04840.1"/>
    <property type="molecule type" value="Genomic_DNA"/>
</dbReference>
<gene>
    <name evidence="17" type="ORF">CM19_07610</name>
</gene>
<keyword evidence="11" id="KW-0694">RNA-binding</keyword>
<evidence type="ECO:0000313" key="18">
    <source>
        <dbReference type="Proteomes" id="UP000024332"/>
    </source>
</evidence>
<keyword evidence="13 17" id="KW-0030">Aminoacyl-tRNA synthetase</keyword>
<keyword evidence="8" id="KW-0436">Ligase</keyword>
<evidence type="ECO:0000256" key="4">
    <source>
        <dbReference type="ARBA" id="ARBA00012838"/>
    </source>
</evidence>
<sequence>MEITIDDFSKIELRVGKVKLAEKLEGTKLIRLIVDLGNEERQIISGIAEFYNAEDLVGKEVIVIINLKPRIIRGYESQGMILAAGCKEDEERGIKPRVLTVDGDVPPGTKVC</sequence>
<evidence type="ECO:0000256" key="5">
    <source>
        <dbReference type="ARBA" id="ARBA00018753"/>
    </source>
</evidence>
<dbReference type="STRING" id="1160895.CM19_07610"/>
<evidence type="ECO:0000256" key="6">
    <source>
        <dbReference type="ARBA" id="ARBA00022490"/>
    </source>
</evidence>
<dbReference type="PANTHER" id="PTHR11586">
    <property type="entry name" value="TRNA-AMINOACYLATION COFACTOR ARC1 FAMILY MEMBER"/>
    <property type="match status" value="1"/>
</dbReference>
<evidence type="ECO:0000259" key="16">
    <source>
        <dbReference type="PROSITE" id="PS50886"/>
    </source>
</evidence>
<organism evidence="17 18">
    <name type="scientific">Candidatus Acidianus copahuensis</name>
    <dbReference type="NCBI Taxonomy" id="1160895"/>
    <lineage>
        <taxon>Archaea</taxon>
        <taxon>Thermoproteota</taxon>
        <taxon>Thermoprotei</taxon>
        <taxon>Sulfolobales</taxon>
        <taxon>Sulfolobaceae</taxon>
        <taxon>Acidianus</taxon>
    </lineage>
</organism>
<comment type="subunit">
    <text evidence="3">Homodimer.</text>
</comment>
<keyword evidence="10" id="KW-0067">ATP-binding</keyword>
<keyword evidence="9" id="KW-0547">Nucleotide-binding</keyword>
<dbReference type="GO" id="GO:0000049">
    <property type="term" value="F:tRNA binding"/>
    <property type="evidence" value="ECO:0007669"/>
    <property type="project" value="UniProtKB-KW"/>
</dbReference>